<dbReference type="GO" id="GO:0003677">
    <property type="term" value="F:DNA binding"/>
    <property type="evidence" value="ECO:0007669"/>
    <property type="project" value="UniProtKB-KW"/>
</dbReference>
<dbReference type="PANTHER" id="PTHR33221:SF5">
    <property type="entry name" value="HTH-TYPE TRANSCRIPTIONAL REGULATOR ISCR"/>
    <property type="match status" value="1"/>
</dbReference>
<evidence type="ECO:0000256" key="1">
    <source>
        <dbReference type="ARBA" id="ARBA00023125"/>
    </source>
</evidence>
<dbReference type="Proteomes" id="UP000557392">
    <property type="component" value="Unassembled WGS sequence"/>
</dbReference>
<evidence type="ECO:0000313" key="3">
    <source>
        <dbReference type="Proteomes" id="UP000557392"/>
    </source>
</evidence>
<protein>
    <submittedName>
        <fullName evidence="2">Rrf2 family protein</fullName>
    </submittedName>
</protein>
<gene>
    <name evidence="2" type="ORF">GGR46_002243</name>
</gene>
<dbReference type="PROSITE" id="PS51197">
    <property type="entry name" value="HTH_RRF2_2"/>
    <property type="match status" value="1"/>
</dbReference>
<dbReference type="EMBL" id="JACIEH010000002">
    <property type="protein sequence ID" value="MBB4098679.1"/>
    <property type="molecule type" value="Genomic_DNA"/>
</dbReference>
<dbReference type="SUPFAM" id="SSF46785">
    <property type="entry name" value="Winged helix' DNA-binding domain"/>
    <property type="match status" value="1"/>
</dbReference>
<dbReference type="NCBIfam" id="TIGR00738">
    <property type="entry name" value="rrf2_super"/>
    <property type="match status" value="1"/>
</dbReference>
<dbReference type="GO" id="GO:0005829">
    <property type="term" value="C:cytosol"/>
    <property type="evidence" value="ECO:0007669"/>
    <property type="project" value="TreeGrafter"/>
</dbReference>
<reference evidence="2 3" key="1">
    <citation type="submission" date="2020-08" db="EMBL/GenBank/DDBJ databases">
        <title>Genomic Encyclopedia of Type Strains, Phase IV (KMG-IV): sequencing the most valuable type-strain genomes for metagenomic binning, comparative biology and taxonomic classification.</title>
        <authorList>
            <person name="Goeker M."/>
        </authorList>
    </citation>
    <scope>NUCLEOTIDE SEQUENCE [LARGE SCALE GENOMIC DNA]</scope>
    <source>
        <strain evidence="2 3">DSM 101806</strain>
    </source>
</reference>
<keyword evidence="3" id="KW-1185">Reference proteome</keyword>
<dbReference type="InterPro" id="IPR000944">
    <property type="entry name" value="Tscrpt_reg_Rrf2"/>
</dbReference>
<evidence type="ECO:0000313" key="2">
    <source>
        <dbReference type="EMBL" id="MBB4098679.1"/>
    </source>
</evidence>
<dbReference type="AlphaFoldDB" id="A0A7W6NXK8"/>
<sequence>MLSQKTRYTIRALQHLADRYGEGPVPLAEIVEKQNIPGKFLTVILSEMNREGMVNSQRGRDGGYMLAKPPEQVRIGDLVRMTHGSLALVPCASRFRYEKCDNCIAEEDCRLHHLMLHLRDETARILDAVTLANPLPEALNSTYEVDN</sequence>
<comment type="caution">
    <text evidence="2">The sequence shown here is derived from an EMBL/GenBank/DDBJ whole genome shotgun (WGS) entry which is preliminary data.</text>
</comment>
<dbReference type="Gene3D" id="1.10.10.10">
    <property type="entry name" value="Winged helix-like DNA-binding domain superfamily/Winged helix DNA-binding domain"/>
    <property type="match status" value="1"/>
</dbReference>
<dbReference type="GO" id="GO:0003700">
    <property type="term" value="F:DNA-binding transcription factor activity"/>
    <property type="evidence" value="ECO:0007669"/>
    <property type="project" value="TreeGrafter"/>
</dbReference>
<dbReference type="InterPro" id="IPR036390">
    <property type="entry name" value="WH_DNA-bd_sf"/>
</dbReference>
<dbReference type="PANTHER" id="PTHR33221">
    <property type="entry name" value="WINGED HELIX-TURN-HELIX TRANSCRIPTIONAL REGULATOR, RRF2 FAMILY"/>
    <property type="match status" value="1"/>
</dbReference>
<organism evidence="2 3">
    <name type="scientific">Sphingomonas kyeonggiensis</name>
    <dbReference type="NCBI Taxonomy" id="1268553"/>
    <lineage>
        <taxon>Bacteria</taxon>
        <taxon>Pseudomonadati</taxon>
        <taxon>Pseudomonadota</taxon>
        <taxon>Alphaproteobacteria</taxon>
        <taxon>Sphingomonadales</taxon>
        <taxon>Sphingomonadaceae</taxon>
        <taxon>Sphingomonas</taxon>
    </lineage>
</organism>
<keyword evidence="1" id="KW-0238">DNA-binding</keyword>
<accession>A0A7W6NXK8</accession>
<dbReference type="Pfam" id="PF02082">
    <property type="entry name" value="Rrf2"/>
    <property type="match status" value="1"/>
</dbReference>
<name>A0A7W6NXK8_9SPHN</name>
<proteinExistence type="predicted"/>
<dbReference type="InterPro" id="IPR036388">
    <property type="entry name" value="WH-like_DNA-bd_sf"/>
</dbReference>
<dbReference type="RefSeq" id="WP_183997659.1">
    <property type="nucleotide sequence ID" value="NZ_JACIEH010000002.1"/>
</dbReference>